<feature type="domain" description="Signal transduction histidine kinase subgroup 3 dimerisation and phosphoacceptor" evidence="10">
    <location>
        <begin position="178"/>
        <end position="244"/>
    </location>
</feature>
<comment type="catalytic activity">
    <reaction evidence="1">
        <text>ATP + protein L-histidine = ADP + protein N-phospho-L-histidine.</text>
        <dbReference type="EC" id="2.7.13.3"/>
    </reaction>
</comment>
<dbReference type="InterPro" id="IPR050482">
    <property type="entry name" value="Sensor_HK_TwoCompSys"/>
</dbReference>
<evidence type="ECO:0000313" key="12">
    <source>
        <dbReference type="Proteomes" id="UP001342826"/>
    </source>
</evidence>
<dbReference type="SUPFAM" id="SSF55874">
    <property type="entry name" value="ATPase domain of HSP90 chaperone/DNA topoisomerase II/histidine kinase"/>
    <property type="match status" value="1"/>
</dbReference>
<dbReference type="Gene3D" id="3.30.565.10">
    <property type="entry name" value="Histidine kinase-like ATPase, C-terminal domain"/>
    <property type="match status" value="1"/>
</dbReference>
<evidence type="ECO:0000256" key="4">
    <source>
        <dbReference type="ARBA" id="ARBA00022679"/>
    </source>
</evidence>
<protein>
    <recommendedName>
        <fullName evidence="2">histidine kinase</fullName>
        <ecNumber evidence="2">2.7.13.3</ecNumber>
    </recommendedName>
</protein>
<feature type="transmembrane region" description="Helical" evidence="9">
    <location>
        <begin position="28"/>
        <end position="48"/>
    </location>
</feature>
<evidence type="ECO:0000256" key="6">
    <source>
        <dbReference type="ARBA" id="ARBA00022777"/>
    </source>
</evidence>
<evidence type="ECO:0000259" key="10">
    <source>
        <dbReference type="Pfam" id="PF07730"/>
    </source>
</evidence>
<feature type="transmembrane region" description="Helical" evidence="9">
    <location>
        <begin position="55"/>
        <end position="72"/>
    </location>
</feature>
<dbReference type="GO" id="GO:0016301">
    <property type="term" value="F:kinase activity"/>
    <property type="evidence" value="ECO:0007669"/>
    <property type="project" value="UniProtKB-KW"/>
</dbReference>
<keyword evidence="3" id="KW-0597">Phosphoprotein</keyword>
<evidence type="ECO:0000256" key="5">
    <source>
        <dbReference type="ARBA" id="ARBA00022741"/>
    </source>
</evidence>
<sequence length="370" mass="42737">MEKWLICSKLAILIYIGLIYTYGDISNIALFVISFFTYISLNIAIYIIKKGILPYVIIFLSSILTIIVHFYVEPLFILLFAMNFYEFTTVFLKRKFILYLFSFLPFTFIEENELRLFYGLVAALSFIICFIIEKFINKSIALEAEQDQMRKNIQRLTRNLHENQEYIKQSDYMAKLEERNRLSQEIHDQIGHSMTGALIQMEAAKRMIEIDKEKAGELLQNAIHISSEGIEHIRLTLKNMKPPVEKIGINKMRLFIDEFTVKNEVKTVFLHKGNIDIISPIQWKVMYENIIEALTNCLKYSGATFISIEIHVLNKFIKAEVRDNGKGIDKLKKGLGIVGMEERTASLNGKMIIDGSNGFSVTTLLPVDKK</sequence>
<feature type="transmembrane region" description="Helical" evidence="9">
    <location>
        <begin position="92"/>
        <end position="109"/>
    </location>
</feature>
<dbReference type="EMBL" id="JARTFS010000013">
    <property type="protein sequence ID" value="MED4403098.1"/>
    <property type="molecule type" value="Genomic_DNA"/>
</dbReference>
<reference evidence="11 12" key="1">
    <citation type="submission" date="2023-03" db="EMBL/GenBank/DDBJ databases">
        <title>Bacillus Genome Sequencing.</title>
        <authorList>
            <person name="Dunlap C."/>
        </authorList>
    </citation>
    <scope>NUCLEOTIDE SEQUENCE [LARGE SCALE GENOMIC DNA]</scope>
    <source>
        <strain evidence="11 12">NRS-1717</strain>
    </source>
</reference>
<name>A0ABU6P2G9_9BACI</name>
<dbReference type="PANTHER" id="PTHR24421:SF10">
    <property type="entry name" value="NITRATE_NITRITE SENSOR PROTEIN NARQ"/>
    <property type="match status" value="1"/>
</dbReference>
<dbReference type="PANTHER" id="PTHR24421">
    <property type="entry name" value="NITRATE/NITRITE SENSOR PROTEIN NARX-RELATED"/>
    <property type="match status" value="1"/>
</dbReference>
<dbReference type="Gene3D" id="1.20.5.1930">
    <property type="match status" value="1"/>
</dbReference>
<evidence type="ECO:0000256" key="1">
    <source>
        <dbReference type="ARBA" id="ARBA00000085"/>
    </source>
</evidence>
<gene>
    <name evidence="11" type="ORF">P9271_17460</name>
</gene>
<dbReference type="InterPro" id="IPR011712">
    <property type="entry name" value="Sig_transdc_His_kin_sub3_dim/P"/>
</dbReference>
<evidence type="ECO:0000256" key="8">
    <source>
        <dbReference type="ARBA" id="ARBA00023012"/>
    </source>
</evidence>
<accession>A0ABU6P2G9</accession>
<comment type="caution">
    <text evidence="11">The sequence shown here is derived from an EMBL/GenBank/DDBJ whole genome shotgun (WGS) entry which is preliminary data.</text>
</comment>
<keyword evidence="12" id="KW-1185">Reference proteome</keyword>
<dbReference type="Proteomes" id="UP001342826">
    <property type="component" value="Unassembled WGS sequence"/>
</dbReference>
<keyword evidence="9" id="KW-0472">Membrane</keyword>
<evidence type="ECO:0000256" key="3">
    <source>
        <dbReference type="ARBA" id="ARBA00022553"/>
    </source>
</evidence>
<keyword evidence="5" id="KW-0547">Nucleotide-binding</keyword>
<dbReference type="EC" id="2.7.13.3" evidence="2"/>
<dbReference type="Pfam" id="PF07730">
    <property type="entry name" value="HisKA_3"/>
    <property type="match status" value="1"/>
</dbReference>
<feature type="transmembrane region" description="Helical" evidence="9">
    <location>
        <begin position="5"/>
        <end position="22"/>
    </location>
</feature>
<dbReference type="GeneID" id="301139334"/>
<feature type="transmembrane region" description="Helical" evidence="9">
    <location>
        <begin position="116"/>
        <end position="136"/>
    </location>
</feature>
<keyword evidence="9" id="KW-0812">Transmembrane</keyword>
<dbReference type="CDD" id="cd16917">
    <property type="entry name" value="HATPase_UhpB-NarQ-NarX-like"/>
    <property type="match status" value="1"/>
</dbReference>
<proteinExistence type="predicted"/>
<organism evidence="11 12">
    <name type="scientific">Metabacillus fastidiosus</name>
    <dbReference type="NCBI Taxonomy" id="1458"/>
    <lineage>
        <taxon>Bacteria</taxon>
        <taxon>Bacillati</taxon>
        <taxon>Bacillota</taxon>
        <taxon>Bacilli</taxon>
        <taxon>Bacillales</taxon>
        <taxon>Bacillaceae</taxon>
        <taxon>Metabacillus</taxon>
    </lineage>
</organism>
<evidence type="ECO:0000256" key="7">
    <source>
        <dbReference type="ARBA" id="ARBA00022840"/>
    </source>
</evidence>
<dbReference type="InterPro" id="IPR036890">
    <property type="entry name" value="HATPase_C_sf"/>
</dbReference>
<keyword evidence="4" id="KW-0808">Transferase</keyword>
<keyword evidence="7" id="KW-0067">ATP-binding</keyword>
<evidence type="ECO:0000256" key="2">
    <source>
        <dbReference type="ARBA" id="ARBA00012438"/>
    </source>
</evidence>
<evidence type="ECO:0000256" key="9">
    <source>
        <dbReference type="SAM" id="Phobius"/>
    </source>
</evidence>
<evidence type="ECO:0000313" key="11">
    <source>
        <dbReference type="EMBL" id="MED4403098.1"/>
    </source>
</evidence>
<keyword evidence="8" id="KW-0902">Two-component regulatory system</keyword>
<dbReference type="RefSeq" id="WP_066224744.1">
    <property type="nucleotide sequence ID" value="NZ_JARTFQ010000004.1"/>
</dbReference>
<keyword evidence="6 11" id="KW-0418">Kinase</keyword>
<keyword evidence="9" id="KW-1133">Transmembrane helix</keyword>